<evidence type="ECO:0000256" key="1">
    <source>
        <dbReference type="ARBA" id="ARBA00004651"/>
    </source>
</evidence>
<dbReference type="AlphaFoldDB" id="A0A410QG91"/>
<comment type="subcellular location">
    <subcellularLocation>
        <location evidence="1">Cell membrane</location>
        <topology evidence="1">Multi-pass membrane protein</topology>
    </subcellularLocation>
</comment>
<reference evidence="9" key="1">
    <citation type="submission" date="2019-01" db="EMBL/GenBank/DDBJ databases">
        <title>Draft genomes of a novel of Sporanaerobacter strains.</title>
        <authorList>
            <person name="Ma S."/>
        </authorList>
    </citation>
    <scope>NUCLEOTIDE SEQUENCE [LARGE SCALE GENOMIC DNA]</scope>
    <source>
        <strain evidence="9">NJN-17</strain>
    </source>
</reference>
<dbReference type="GO" id="GO:0015109">
    <property type="term" value="F:chromate transmembrane transporter activity"/>
    <property type="evidence" value="ECO:0007669"/>
    <property type="project" value="InterPro"/>
</dbReference>
<gene>
    <name evidence="8" type="ORF">EQM13_15390</name>
</gene>
<name>A0A410QG91_9FIRM</name>
<accession>A0A410QG91</accession>
<dbReference type="PANTHER" id="PTHR43663:SF1">
    <property type="entry name" value="CHROMATE TRANSPORTER"/>
    <property type="match status" value="1"/>
</dbReference>
<evidence type="ECO:0000313" key="9">
    <source>
        <dbReference type="Proteomes" id="UP000287969"/>
    </source>
</evidence>
<sequence>MKKKDAVILWRLFYIFFKAGTFTFAGGLAMLPVIEKDIVEKYKILDKDSFMEYATLSQTLPGVIALNCASFVGYSAAGIIGMLVAGLGAVFSSFVLMVVATILLQRVAQEGALAGAFRGIRAASSALILSAAFSLGRYNLKSRFAVIVMISAFMMVAFGQVSALFVVIMAGVAGYIYQNVKNKIRGDKRI</sequence>
<organism evidence="8 9">
    <name type="scientific">Acidilutibacter cellobiosedens</name>
    <dbReference type="NCBI Taxonomy" id="2507161"/>
    <lineage>
        <taxon>Bacteria</taxon>
        <taxon>Bacillati</taxon>
        <taxon>Bacillota</taxon>
        <taxon>Tissierellia</taxon>
        <taxon>Tissierellales</taxon>
        <taxon>Acidilutibacteraceae</taxon>
        <taxon>Acidilutibacter</taxon>
    </lineage>
</organism>
<dbReference type="PANTHER" id="PTHR43663">
    <property type="entry name" value="CHROMATE TRANSPORT PROTEIN-RELATED"/>
    <property type="match status" value="1"/>
</dbReference>
<feature type="transmembrane region" description="Helical" evidence="7">
    <location>
        <begin position="12"/>
        <end position="34"/>
    </location>
</feature>
<dbReference type="GO" id="GO:0005886">
    <property type="term" value="C:plasma membrane"/>
    <property type="evidence" value="ECO:0007669"/>
    <property type="project" value="UniProtKB-SubCell"/>
</dbReference>
<keyword evidence="4 7" id="KW-0812">Transmembrane</keyword>
<dbReference type="InterPro" id="IPR003370">
    <property type="entry name" value="Chromate_transpt"/>
</dbReference>
<dbReference type="Pfam" id="PF02417">
    <property type="entry name" value="Chromate_transp"/>
    <property type="match status" value="1"/>
</dbReference>
<keyword evidence="9" id="KW-1185">Reference proteome</keyword>
<keyword evidence="3" id="KW-1003">Cell membrane</keyword>
<feature type="transmembrane region" description="Helical" evidence="7">
    <location>
        <begin position="79"/>
        <end position="104"/>
    </location>
</feature>
<evidence type="ECO:0000256" key="6">
    <source>
        <dbReference type="ARBA" id="ARBA00023136"/>
    </source>
</evidence>
<dbReference type="EMBL" id="CP035282">
    <property type="protein sequence ID" value="QAT62854.1"/>
    <property type="molecule type" value="Genomic_DNA"/>
</dbReference>
<proteinExistence type="inferred from homology"/>
<comment type="similarity">
    <text evidence="2">Belongs to the chromate ion transporter (CHR) (TC 2.A.51) family.</text>
</comment>
<evidence type="ECO:0000256" key="5">
    <source>
        <dbReference type="ARBA" id="ARBA00022989"/>
    </source>
</evidence>
<evidence type="ECO:0000313" key="8">
    <source>
        <dbReference type="EMBL" id="QAT62854.1"/>
    </source>
</evidence>
<keyword evidence="6 7" id="KW-0472">Membrane</keyword>
<protein>
    <submittedName>
        <fullName evidence="8">Chromate transporter</fullName>
    </submittedName>
</protein>
<dbReference type="KEGG" id="spoa:EQM13_15390"/>
<evidence type="ECO:0000256" key="2">
    <source>
        <dbReference type="ARBA" id="ARBA00005262"/>
    </source>
</evidence>
<evidence type="ECO:0000256" key="3">
    <source>
        <dbReference type="ARBA" id="ARBA00022475"/>
    </source>
</evidence>
<keyword evidence="5 7" id="KW-1133">Transmembrane helix</keyword>
<evidence type="ECO:0000256" key="4">
    <source>
        <dbReference type="ARBA" id="ARBA00022692"/>
    </source>
</evidence>
<dbReference type="InterPro" id="IPR052518">
    <property type="entry name" value="CHR_Transporter"/>
</dbReference>
<evidence type="ECO:0000256" key="7">
    <source>
        <dbReference type="SAM" id="Phobius"/>
    </source>
</evidence>
<dbReference type="RefSeq" id="WP_071140689.1">
    <property type="nucleotide sequence ID" value="NZ_CP035282.1"/>
</dbReference>
<dbReference type="OrthoDB" id="9788907at2"/>
<dbReference type="Proteomes" id="UP000287969">
    <property type="component" value="Chromosome"/>
</dbReference>
<feature type="transmembrane region" description="Helical" evidence="7">
    <location>
        <begin position="144"/>
        <end position="177"/>
    </location>
</feature>